<evidence type="ECO:0000313" key="6">
    <source>
        <dbReference type="EMBL" id="MET4575404.1"/>
    </source>
</evidence>
<dbReference type="InterPro" id="IPR012893">
    <property type="entry name" value="HipA-like_C"/>
</dbReference>
<dbReference type="Proteomes" id="UP001549320">
    <property type="component" value="Unassembled WGS sequence"/>
</dbReference>
<keyword evidence="3 6" id="KW-0418">Kinase</keyword>
<organism evidence="6 7">
    <name type="scientific">Ottowia thiooxydans</name>
    <dbReference type="NCBI Taxonomy" id="219182"/>
    <lineage>
        <taxon>Bacteria</taxon>
        <taxon>Pseudomonadati</taxon>
        <taxon>Pseudomonadota</taxon>
        <taxon>Betaproteobacteria</taxon>
        <taxon>Burkholderiales</taxon>
        <taxon>Comamonadaceae</taxon>
        <taxon>Ottowia</taxon>
    </lineage>
</organism>
<feature type="domain" description="HipA-like C-terminal" evidence="5">
    <location>
        <begin position="196"/>
        <end position="414"/>
    </location>
</feature>
<evidence type="ECO:0000313" key="7">
    <source>
        <dbReference type="Proteomes" id="UP001549320"/>
    </source>
</evidence>
<dbReference type="InterPro" id="IPR052028">
    <property type="entry name" value="HipA_Ser/Thr_kinase"/>
</dbReference>
<dbReference type="EMBL" id="JBEPSH010000001">
    <property type="protein sequence ID" value="MET4575404.1"/>
    <property type="molecule type" value="Genomic_DNA"/>
</dbReference>
<evidence type="ECO:0000259" key="5">
    <source>
        <dbReference type="Pfam" id="PF07804"/>
    </source>
</evidence>
<dbReference type="PANTHER" id="PTHR37419">
    <property type="entry name" value="SERINE/THREONINE-PROTEIN KINASE TOXIN HIPA"/>
    <property type="match status" value="1"/>
</dbReference>
<dbReference type="GO" id="GO:0004674">
    <property type="term" value="F:protein serine/threonine kinase activity"/>
    <property type="evidence" value="ECO:0007669"/>
    <property type="project" value="UniProtKB-EC"/>
</dbReference>
<keyword evidence="2 6" id="KW-0808">Transferase</keyword>
<protein>
    <submittedName>
        <fullName evidence="6">Serine/threonine-protein kinase HipA</fullName>
        <ecNumber evidence="6">2.7.11.1</ecNumber>
    </submittedName>
</protein>
<dbReference type="Pfam" id="PF07804">
    <property type="entry name" value="HipA_C"/>
    <property type="match status" value="1"/>
</dbReference>
<evidence type="ECO:0000256" key="4">
    <source>
        <dbReference type="SAM" id="MobiDB-lite"/>
    </source>
</evidence>
<evidence type="ECO:0000256" key="1">
    <source>
        <dbReference type="ARBA" id="ARBA00010164"/>
    </source>
</evidence>
<evidence type="ECO:0000256" key="2">
    <source>
        <dbReference type="ARBA" id="ARBA00022679"/>
    </source>
</evidence>
<accession>A0ABV2Q307</accession>
<name>A0ABV2Q307_9BURK</name>
<feature type="compositionally biased region" description="Polar residues" evidence="4">
    <location>
        <begin position="1"/>
        <end position="18"/>
    </location>
</feature>
<sequence length="448" mass="50131">MTSERSAGSPQVRSNSPGGQRVRTVPSVGAPVREAYVYIQLPGTLETVPAALLRVQTLPDGTQIGRFRYGDRYLQRQEAVALDPFQLPLARQVFEFTQLKGIPGAVRDAGPDAWGRRVIEHKLERSAADLQEIDYLLHGPQDGAGYLSFGLKADPPAPKRQYNRTHQLAELIGASQAIEEGRPVAAHLLEQLDPGTSMGGARPKATIEDAQSLWLGKFPARDDRFNLQRVEFATLELARRCGLNVTQARLEAVGDNDVLMLQRFDRDYTDKGYLRFGLVSGLTVLDCGDSHLDRERWSYPLMADNLRRWSDKPEADCAELFRRMVFNAAVTNNDDHPRNHALLRRQKGWRLSPAYDLVPAPMVSLERRDLALTVGGYGRTASIYNILSQAGRFGLSAEEARGQIDRIVEVVRHWRDSFFACGVSAKDIDYIAPAILPDCFFFERRLDA</sequence>
<keyword evidence="7" id="KW-1185">Reference proteome</keyword>
<reference evidence="6 7" key="1">
    <citation type="submission" date="2024-06" db="EMBL/GenBank/DDBJ databases">
        <title>Sorghum-associated microbial communities from plants grown in Nebraska, USA.</title>
        <authorList>
            <person name="Schachtman D."/>
        </authorList>
    </citation>
    <scope>NUCLEOTIDE SEQUENCE [LARGE SCALE GENOMIC DNA]</scope>
    <source>
        <strain evidence="6 7">2709</strain>
    </source>
</reference>
<dbReference type="PANTHER" id="PTHR37419:SF8">
    <property type="entry name" value="TOXIN YJJJ"/>
    <property type="match status" value="1"/>
</dbReference>
<gene>
    <name evidence="6" type="ORF">ABIE13_000501</name>
</gene>
<comment type="caution">
    <text evidence="6">The sequence shown here is derived from an EMBL/GenBank/DDBJ whole genome shotgun (WGS) entry which is preliminary data.</text>
</comment>
<comment type="similarity">
    <text evidence="1">Belongs to the HipA Ser/Thr kinase family.</text>
</comment>
<dbReference type="EC" id="2.7.11.1" evidence="6"/>
<proteinExistence type="inferred from homology"/>
<feature type="region of interest" description="Disordered" evidence="4">
    <location>
        <begin position="1"/>
        <end position="25"/>
    </location>
</feature>
<evidence type="ECO:0000256" key="3">
    <source>
        <dbReference type="ARBA" id="ARBA00022777"/>
    </source>
</evidence>